<proteinExistence type="predicted"/>
<evidence type="ECO:0000259" key="2">
    <source>
        <dbReference type="Pfam" id="PF13472"/>
    </source>
</evidence>
<dbReference type="InterPro" id="IPR051532">
    <property type="entry name" value="Ester_Hydrolysis_Enzymes"/>
</dbReference>
<evidence type="ECO:0000256" key="1">
    <source>
        <dbReference type="SAM" id="MobiDB-lite"/>
    </source>
</evidence>
<feature type="domain" description="SGNH hydrolase-type esterase" evidence="2">
    <location>
        <begin position="6"/>
        <end position="182"/>
    </location>
</feature>
<dbReference type="AlphaFoldDB" id="A0A8J3Y847"/>
<name>A0A8J3Y847_9ACTN</name>
<dbReference type="EMBL" id="BOOY01000017">
    <property type="protein sequence ID" value="GIJ03047.1"/>
    <property type="molecule type" value="Genomic_DNA"/>
</dbReference>
<reference evidence="3" key="1">
    <citation type="submission" date="2021-01" db="EMBL/GenBank/DDBJ databases">
        <title>Whole genome shotgun sequence of Spirilliplanes yamanashiensis NBRC 15828.</title>
        <authorList>
            <person name="Komaki H."/>
            <person name="Tamura T."/>
        </authorList>
    </citation>
    <scope>NUCLEOTIDE SEQUENCE</scope>
    <source>
        <strain evidence="3">NBRC 15828</strain>
    </source>
</reference>
<sequence length="384" mass="40011">MRIMPLGASITNGVGSSTGNGYRAELLRRLTQAGVAVDFVGSQQSGDLPDRDNEGHSGWRIDQVAAQLDGWLATYRPDVVLVHVGTNDMLQNHQAATAPERLGALVDRILERSPGTTVLTSSLLPLRDAAAGARVDAFNAAVADLMARKAAQGRAVRHVDLRGAVAVGDLADGIHPGDAGFARMGALFHAALGPVLGAGAPWPLVRSGLEADDPPTWTDTVAGASGVGGYCCGLTAMESGRRVELAHTGTGALMYSGDDRSATVSYSYNRVFDVHVPVTAATVLRYRILPQQAAGASVAIDLAMTDRSSLRDSGATDQHGVRAHPAAQGAGGHLVTGRWNLVEVPLGVLAGRTVDEIRIGYDRPGGTGLFRGYVDDIEILDTAG</sequence>
<dbReference type="Gene3D" id="3.40.50.1110">
    <property type="entry name" value="SGNH hydrolase"/>
    <property type="match status" value="1"/>
</dbReference>
<dbReference type="GO" id="GO:0004622">
    <property type="term" value="F:phosphatidylcholine lysophospholipase activity"/>
    <property type="evidence" value="ECO:0007669"/>
    <property type="project" value="TreeGrafter"/>
</dbReference>
<gene>
    <name evidence="3" type="ORF">Sya03_23990</name>
</gene>
<dbReference type="InterPro" id="IPR036514">
    <property type="entry name" value="SGNH_hydro_sf"/>
</dbReference>
<dbReference type="Proteomes" id="UP000652013">
    <property type="component" value="Unassembled WGS sequence"/>
</dbReference>
<feature type="region of interest" description="Disordered" evidence="1">
    <location>
        <begin position="311"/>
        <end position="331"/>
    </location>
</feature>
<comment type="caution">
    <text evidence="3">The sequence shown here is derived from an EMBL/GenBank/DDBJ whole genome shotgun (WGS) entry which is preliminary data.</text>
</comment>
<evidence type="ECO:0000313" key="3">
    <source>
        <dbReference type="EMBL" id="GIJ03047.1"/>
    </source>
</evidence>
<evidence type="ECO:0000313" key="4">
    <source>
        <dbReference type="Proteomes" id="UP000652013"/>
    </source>
</evidence>
<dbReference type="CDD" id="cd01833">
    <property type="entry name" value="XynB_like"/>
    <property type="match status" value="1"/>
</dbReference>
<dbReference type="PANTHER" id="PTHR30383">
    <property type="entry name" value="THIOESTERASE 1/PROTEASE 1/LYSOPHOSPHOLIPASE L1"/>
    <property type="match status" value="1"/>
</dbReference>
<dbReference type="InterPro" id="IPR013830">
    <property type="entry name" value="SGNH_hydro"/>
</dbReference>
<keyword evidence="4" id="KW-1185">Reference proteome</keyword>
<organism evidence="3 4">
    <name type="scientific">Spirilliplanes yamanashiensis</name>
    <dbReference type="NCBI Taxonomy" id="42233"/>
    <lineage>
        <taxon>Bacteria</taxon>
        <taxon>Bacillati</taxon>
        <taxon>Actinomycetota</taxon>
        <taxon>Actinomycetes</taxon>
        <taxon>Micromonosporales</taxon>
        <taxon>Micromonosporaceae</taxon>
        <taxon>Spirilliplanes</taxon>
    </lineage>
</organism>
<accession>A0A8J3Y847</accession>
<dbReference type="PANTHER" id="PTHR30383:SF5">
    <property type="entry name" value="SGNH HYDROLASE-TYPE ESTERASE DOMAIN-CONTAINING PROTEIN"/>
    <property type="match status" value="1"/>
</dbReference>
<dbReference type="Pfam" id="PF13472">
    <property type="entry name" value="Lipase_GDSL_2"/>
    <property type="match status" value="1"/>
</dbReference>
<dbReference type="SUPFAM" id="SSF52266">
    <property type="entry name" value="SGNH hydrolase"/>
    <property type="match status" value="1"/>
</dbReference>
<protein>
    <recommendedName>
        <fullName evidence="2">SGNH hydrolase-type esterase domain-containing protein</fullName>
    </recommendedName>
</protein>